<proteinExistence type="predicted"/>
<comment type="caution">
    <text evidence="3">The sequence shown here is derived from an EMBL/GenBank/DDBJ whole genome shotgun (WGS) entry which is preliminary data.</text>
</comment>
<organism evidence="3 4">
    <name type="scientific">Knoellia koreensis</name>
    <dbReference type="NCBI Taxonomy" id="2730921"/>
    <lineage>
        <taxon>Bacteria</taxon>
        <taxon>Bacillati</taxon>
        <taxon>Actinomycetota</taxon>
        <taxon>Actinomycetes</taxon>
        <taxon>Micrococcales</taxon>
        <taxon>Intrasporangiaceae</taxon>
        <taxon>Knoellia</taxon>
    </lineage>
</organism>
<comment type="subcellular location">
    <subcellularLocation>
        <location evidence="1">Virion</location>
    </subcellularLocation>
</comment>
<dbReference type="RefSeq" id="WP_171242203.1">
    <property type="nucleotide sequence ID" value="NZ_JABEPQ010000001.1"/>
</dbReference>
<feature type="domain" description="Phage capsid-like C-terminal" evidence="2">
    <location>
        <begin position="50"/>
        <end position="275"/>
    </location>
</feature>
<dbReference type="SUPFAM" id="SSF56563">
    <property type="entry name" value="Major capsid protein gp5"/>
    <property type="match status" value="1"/>
</dbReference>
<name>A0A849HDG7_9MICO</name>
<gene>
    <name evidence="3" type="ORF">HJG52_03850</name>
</gene>
<keyword evidence="4" id="KW-1185">Reference proteome</keyword>
<dbReference type="Gene3D" id="3.30.2400.10">
    <property type="entry name" value="Major capsid protein gp5"/>
    <property type="match status" value="1"/>
</dbReference>
<dbReference type="Pfam" id="PF05065">
    <property type="entry name" value="Phage_capsid"/>
    <property type="match status" value="1"/>
</dbReference>
<dbReference type="AlphaFoldDB" id="A0A849HDG7"/>
<reference evidence="3 4" key="1">
    <citation type="submission" date="2020-04" db="EMBL/GenBank/DDBJ databases">
        <title>Knoellia sp. isolate from air conditioner.</title>
        <authorList>
            <person name="Chea S."/>
            <person name="Kim D.-U."/>
        </authorList>
    </citation>
    <scope>NUCLEOTIDE SEQUENCE [LARGE SCALE GENOMIC DNA]</scope>
    <source>
        <strain evidence="3 4">DB2414S</strain>
    </source>
</reference>
<dbReference type="NCBIfam" id="TIGR01554">
    <property type="entry name" value="major_cap_HK97"/>
    <property type="match status" value="1"/>
</dbReference>
<protein>
    <submittedName>
        <fullName evidence="3">Phage major capsid protein</fullName>
    </submittedName>
</protein>
<dbReference type="InterPro" id="IPR054612">
    <property type="entry name" value="Phage_capsid-like_C"/>
</dbReference>
<dbReference type="EMBL" id="JABEPQ010000001">
    <property type="protein sequence ID" value="NNM45139.1"/>
    <property type="molecule type" value="Genomic_DNA"/>
</dbReference>
<accession>A0A849HDG7</accession>
<dbReference type="Gene3D" id="3.30.2320.10">
    <property type="entry name" value="hypothetical protein PF0899 domain"/>
    <property type="match status" value="1"/>
</dbReference>
<evidence type="ECO:0000313" key="3">
    <source>
        <dbReference type="EMBL" id="NNM45139.1"/>
    </source>
</evidence>
<evidence type="ECO:0000259" key="2">
    <source>
        <dbReference type="Pfam" id="PF05065"/>
    </source>
</evidence>
<evidence type="ECO:0000313" key="4">
    <source>
        <dbReference type="Proteomes" id="UP000588586"/>
    </source>
</evidence>
<dbReference type="Proteomes" id="UP000588586">
    <property type="component" value="Unassembled WGS sequence"/>
</dbReference>
<sequence length="280" mass="28554">MTAVKTSTTPEGMHLDVKGFPAAEILPEALIITSSTKAGFVDGDEPAVRVPFVDFDDDAAFVPEGAAITEADPDMSEVVVNTGKVAVLARVSREQWETGDAADILSSSVQRALLRKANGAFLAQPAPVAPAVTPPAGLLNLAPTDGGAIAADLDELADAVATIEGANGAATNIIAAPDAWAALSKLKTQTGSNASLLGAGTDAATRQLLGIPVKVSNAMPSGDLLVIDKTAVLSAYGEVKLALSEHAFFASDSLGVRATFRFGQKLVDPARVVKVAVTLA</sequence>
<dbReference type="InterPro" id="IPR024455">
    <property type="entry name" value="Phage_capsid"/>
</dbReference>
<evidence type="ECO:0000256" key="1">
    <source>
        <dbReference type="ARBA" id="ARBA00004328"/>
    </source>
</evidence>